<accession>A0A239Y7F2</accession>
<dbReference type="SUPFAM" id="SSF103473">
    <property type="entry name" value="MFS general substrate transporter"/>
    <property type="match status" value="1"/>
</dbReference>
<name>A0A239Y7F2_9STAP</name>
<dbReference type="GO" id="GO:0022857">
    <property type="term" value="F:transmembrane transporter activity"/>
    <property type="evidence" value="ECO:0007669"/>
    <property type="project" value="InterPro"/>
</dbReference>
<keyword evidence="9" id="KW-1185">Reference proteome</keyword>
<dbReference type="InterPro" id="IPR011701">
    <property type="entry name" value="MFS"/>
</dbReference>
<feature type="transmembrane region" description="Helical" evidence="6">
    <location>
        <begin position="81"/>
        <end position="98"/>
    </location>
</feature>
<evidence type="ECO:0000313" key="8">
    <source>
        <dbReference type="EMBL" id="SNV54323.1"/>
    </source>
</evidence>
<dbReference type="EMBL" id="LT906462">
    <property type="protein sequence ID" value="SNV54323.1"/>
    <property type="molecule type" value="Genomic_DNA"/>
</dbReference>
<dbReference type="InterPro" id="IPR036259">
    <property type="entry name" value="MFS_trans_sf"/>
</dbReference>
<feature type="domain" description="Major facilitator superfamily (MFS) profile" evidence="7">
    <location>
        <begin position="15"/>
        <end position="158"/>
    </location>
</feature>
<sequence length="158" mass="16840">MKEGMHMKQKKYDIVVVFLLIGVFMAALDNGIISAALTTINQSFEITAQMGSWGITIYTLGMAISTPIAGKLADMFGRKKVFIVEVILFGLGSLLVALSPNYTFFIIARLIQSFGGGGLFVIASSHIISAYKKEKQGSMLGGLGAMNGIASVLGPNTR</sequence>
<reference evidence="8 9" key="1">
    <citation type="submission" date="2017-06" db="EMBL/GenBank/DDBJ databases">
        <authorList>
            <consortium name="Pathogen Informatics"/>
        </authorList>
    </citation>
    <scope>NUCLEOTIDE SEQUENCE [LARGE SCALE GENOMIC DNA]</scope>
    <source>
        <strain evidence="8 9">NCTC13839</strain>
    </source>
</reference>
<dbReference type="PROSITE" id="PS50850">
    <property type="entry name" value="MFS"/>
    <property type="match status" value="1"/>
</dbReference>
<evidence type="ECO:0000256" key="5">
    <source>
        <dbReference type="ARBA" id="ARBA00023136"/>
    </source>
</evidence>
<gene>
    <name evidence="8" type="primary">hsrA_1</name>
    <name evidence="8" type="ORF">SAMEA4384403_00070</name>
</gene>
<dbReference type="RefSeq" id="WP_268234636.1">
    <property type="nucleotide sequence ID" value="NZ_BMDM01000013.1"/>
</dbReference>
<keyword evidence="4 6" id="KW-1133">Transmembrane helix</keyword>
<feature type="transmembrane region" description="Helical" evidence="6">
    <location>
        <begin position="12"/>
        <end position="38"/>
    </location>
</feature>
<evidence type="ECO:0000259" key="7">
    <source>
        <dbReference type="PROSITE" id="PS50850"/>
    </source>
</evidence>
<dbReference type="Proteomes" id="UP000242084">
    <property type="component" value="Chromosome 1"/>
</dbReference>
<evidence type="ECO:0000256" key="3">
    <source>
        <dbReference type="ARBA" id="ARBA00022692"/>
    </source>
</evidence>
<protein>
    <submittedName>
        <fullName evidence="8">Drug resistance transporter</fullName>
    </submittedName>
</protein>
<evidence type="ECO:0000256" key="4">
    <source>
        <dbReference type="ARBA" id="ARBA00022989"/>
    </source>
</evidence>
<keyword evidence="5 6" id="KW-0472">Membrane</keyword>
<dbReference type="GO" id="GO:0005886">
    <property type="term" value="C:plasma membrane"/>
    <property type="evidence" value="ECO:0007669"/>
    <property type="project" value="UniProtKB-SubCell"/>
</dbReference>
<evidence type="ECO:0000313" key="9">
    <source>
        <dbReference type="Proteomes" id="UP000242084"/>
    </source>
</evidence>
<evidence type="ECO:0000256" key="2">
    <source>
        <dbReference type="ARBA" id="ARBA00022448"/>
    </source>
</evidence>
<dbReference type="PANTHER" id="PTHR23501">
    <property type="entry name" value="MAJOR FACILITATOR SUPERFAMILY"/>
    <property type="match status" value="1"/>
</dbReference>
<evidence type="ECO:0000256" key="1">
    <source>
        <dbReference type="ARBA" id="ARBA00004651"/>
    </source>
</evidence>
<dbReference type="Gene3D" id="1.20.1250.20">
    <property type="entry name" value="MFS general substrate transporter like domains"/>
    <property type="match status" value="1"/>
</dbReference>
<organism evidence="8 9">
    <name type="scientific">Mammaliicoccus stepanovicii</name>
    <dbReference type="NCBI Taxonomy" id="643214"/>
    <lineage>
        <taxon>Bacteria</taxon>
        <taxon>Bacillati</taxon>
        <taxon>Bacillota</taxon>
        <taxon>Bacilli</taxon>
        <taxon>Bacillales</taxon>
        <taxon>Staphylococcaceae</taxon>
        <taxon>Mammaliicoccus</taxon>
    </lineage>
</organism>
<comment type="subcellular location">
    <subcellularLocation>
        <location evidence="1">Cell membrane</location>
        <topology evidence="1">Multi-pass membrane protein</topology>
    </subcellularLocation>
</comment>
<keyword evidence="2" id="KW-0813">Transport</keyword>
<proteinExistence type="predicted"/>
<feature type="transmembrane region" description="Helical" evidence="6">
    <location>
        <begin position="104"/>
        <end position="131"/>
    </location>
</feature>
<keyword evidence="3 6" id="KW-0812">Transmembrane</keyword>
<dbReference type="AlphaFoldDB" id="A0A239Y7F2"/>
<dbReference type="Pfam" id="PF07690">
    <property type="entry name" value="MFS_1"/>
    <property type="match status" value="1"/>
</dbReference>
<evidence type="ECO:0000256" key="6">
    <source>
        <dbReference type="SAM" id="Phobius"/>
    </source>
</evidence>
<dbReference type="InterPro" id="IPR020846">
    <property type="entry name" value="MFS_dom"/>
</dbReference>
<feature type="transmembrane region" description="Helical" evidence="6">
    <location>
        <begin position="50"/>
        <end position="69"/>
    </location>
</feature>
<dbReference type="PANTHER" id="PTHR23501:SF190">
    <property type="entry name" value="MAJOR FACILITATOR SUPERFAMILY MFS_1"/>
    <property type="match status" value="1"/>
</dbReference>
<dbReference type="KEGG" id="sste:SAMEA4384403_0070"/>